<gene>
    <name evidence="4 5 6" type="primary">LOC129923798</name>
</gene>
<evidence type="ECO:0000256" key="2">
    <source>
        <dbReference type="SAM" id="MobiDB-lite"/>
    </source>
</evidence>
<accession>A0A9W2ZBU8</accession>
<dbReference type="RefSeq" id="XP_055872506.1">
    <property type="nucleotide sequence ID" value="XM_056016531.1"/>
</dbReference>
<dbReference type="RefSeq" id="XP_055872505.1">
    <property type="nucleotide sequence ID" value="XM_056016530.1"/>
</dbReference>
<proteinExistence type="inferred from homology"/>
<dbReference type="Pfam" id="PF04749">
    <property type="entry name" value="PLAC8"/>
    <property type="match status" value="1"/>
</dbReference>
<evidence type="ECO:0000256" key="1">
    <source>
        <dbReference type="ARBA" id="ARBA00009024"/>
    </source>
</evidence>
<dbReference type="OrthoDB" id="1045822at2759"/>
<comment type="similarity">
    <text evidence="1">Belongs to the cornifelin family.</text>
</comment>
<dbReference type="PANTHER" id="PTHR15907">
    <property type="entry name" value="DUF614 FAMILY PROTEIN-RELATED"/>
    <property type="match status" value="1"/>
</dbReference>
<protein>
    <submittedName>
        <fullName evidence="4 5">Placenta-specific gene 8 protein-like</fullName>
    </submittedName>
</protein>
<evidence type="ECO:0000313" key="3">
    <source>
        <dbReference type="Proteomes" id="UP001165740"/>
    </source>
</evidence>
<dbReference type="Proteomes" id="UP001165740">
    <property type="component" value="Chromosome 17"/>
</dbReference>
<evidence type="ECO:0000313" key="5">
    <source>
        <dbReference type="RefSeq" id="XP_055872505.1"/>
    </source>
</evidence>
<evidence type="ECO:0000313" key="4">
    <source>
        <dbReference type="RefSeq" id="XP_055872504.1"/>
    </source>
</evidence>
<feature type="region of interest" description="Disordered" evidence="2">
    <location>
        <begin position="1"/>
        <end position="27"/>
    </location>
</feature>
<dbReference type="RefSeq" id="XP_055872504.1">
    <property type="nucleotide sequence ID" value="XM_056016529.1"/>
</dbReference>
<evidence type="ECO:0000313" key="6">
    <source>
        <dbReference type="RefSeq" id="XP_055872506.1"/>
    </source>
</evidence>
<reference evidence="4 5" key="1">
    <citation type="submission" date="2025-04" db="UniProtKB">
        <authorList>
            <consortium name="RefSeq"/>
        </authorList>
    </citation>
    <scope>IDENTIFICATION</scope>
</reference>
<sequence>MNREPWKPEVSPSAPGLESDDPAPPYSMACSSQTMFNPPAPPYATTQMGMNYGPTHYTPYQPPSYYALPPASASPSSSTTVIIQQPQAMVGPNGRRLWSTKICDCCKDMNICCCGTFCYTVLACQVATDMGESFCVPCCVIGWLTTLRTKLRTEQNIAGSVLDDCCASCFCSPCVLCQLSREIKICRNSGMMRV</sequence>
<dbReference type="InterPro" id="IPR006461">
    <property type="entry name" value="PLAC_motif_containing"/>
</dbReference>
<dbReference type="GeneID" id="129923798"/>
<dbReference type="OMA" id="GLCHCES"/>
<name>A0A9W2ZBU8_BIOGL</name>
<keyword evidence="3" id="KW-1185">Reference proteome</keyword>
<organism evidence="3 5">
    <name type="scientific">Biomphalaria glabrata</name>
    <name type="common">Bloodfluke planorb</name>
    <name type="synonym">Freshwater snail</name>
    <dbReference type="NCBI Taxonomy" id="6526"/>
    <lineage>
        <taxon>Eukaryota</taxon>
        <taxon>Metazoa</taxon>
        <taxon>Spiralia</taxon>
        <taxon>Lophotrochozoa</taxon>
        <taxon>Mollusca</taxon>
        <taxon>Gastropoda</taxon>
        <taxon>Heterobranchia</taxon>
        <taxon>Euthyneura</taxon>
        <taxon>Panpulmonata</taxon>
        <taxon>Hygrophila</taxon>
        <taxon>Lymnaeoidea</taxon>
        <taxon>Planorbidae</taxon>
        <taxon>Biomphalaria</taxon>
    </lineage>
</organism>
<dbReference type="AlphaFoldDB" id="A0A9W2ZBU8"/>
<dbReference type="NCBIfam" id="TIGR01571">
    <property type="entry name" value="A_thal_Cys_rich"/>
    <property type="match status" value="1"/>
</dbReference>